<evidence type="ECO:0000313" key="7">
    <source>
        <dbReference type="EMBL" id="CDS07592.1"/>
    </source>
</evidence>
<evidence type="ECO:0008006" key="8">
    <source>
        <dbReference type="Google" id="ProtNLM"/>
    </source>
</evidence>
<evidence type="ECO:0000256" key="2">
    <source>
        <dbReference type="ARBA" id="ARBA00022512"/>
    </source>
</evidence>
<feature type="signal peptide" evidence="6">
    <location>
        <begin position="1"/>
        <end position="19"/>
    </location>
</feature>
<dbReference type="GO" id="GO:0031505">
    <property type="term" value="P:fungal-type cell wall organization"/>
    <property type="evidence" value="ECO:0007669"/>
    <property type="project" value="TreeGrafter"/>
</dbReference>
<dbReference type="PANTHER" id="PTHR31018:SF3">
    <property type="entry name" value="RECEPTOR PROTEIN-TYROSINE KINASE"/>
    <property type="match status" value="1"/>
</dbReference>
<dbReference type="AlphaFoldDB" id="A0A077WLY2"/>
<dbReference type="SUPFAM" id="SSF52058">
    <property type="entry name" value="L domain-like"/>
    <property type="match status" value="2"/>
</dbReference>
<name>A0A077WLY2_9FUNG</name>
<keyword evidence="3" id="KW-0964">Secreted</keyword>
<comment type="subcellular location">
    <subcellularLocation>
        <location evidence="1">Secreted</location>
        <location evidence="1">Cell wall</location>
    </subcellularLocation>
</comment>
<dbReference type="EMBL" id="LK023324">
    <property type="protein sequence ID" value="CDS07592.1"/>
    <property type="molecule type" value="Genomic_DNA"/>
</dbReference>
<organism evidence="7">
    <name type="scientific">Lichtheimia ramosa</name>
    <dbReference type="NCBI Taxonomy" id="688394"/>
    <lineage>
        <taxon>Eukaryota</taxon>
        <taxon>Fungi</taxon>
        <taxon>Fungi incertae sedis</taxon>
        <taxon>Mucoromycota</taxon>
        <taxon>Mucoromycotina</taxon>
        <taxon>Mucoromycetes</taxon>
        <taxon>Mucorales</taxon>
        <taxon>Lichtheimiaceae</taxon>
        <taxon>Lichtheimia</taxon>
    </lineage>
</organism>
<dbReference type="OrthoDB" id="536881at2759"/>
<evidence type="ECO:0000256" key="5">
    <source>
        <dbReference type="ARBA" id="ARBA00023180"/>
    </source>
</evidence>
<dbReference type="InterPro" id="IPR036941">
    <property type="entry name" value="Rcpt_L-dom_sf"/>
</dbReference>
<feature type="chain" id="PRO_5001726422" description="Receptor L-domain domain-containing protein" evidence="6">
    <location>
        <begin position="20"/>
        <end position="325"/>
    </location>
</feature>
<dbReference type="Gene3D" id="3.80.20.20">
    <property type="entry name" value="Receptor L-domain"/>
    <property type="match status" value="2"/>
</dbReference>
<accession>A0A077WLY2</accession>
<evidence type="ECO:0000256" key="1">
    <source>
        <dbReference type="ARBA" id="ARBA00004191"/>
    </source>
</evidence>
<dbReference type="PANTHER" id="PTHR31018">
    <property type="entry name" value="SPORULATION-SPECIFIC PROTEIN-RELATED"/>
    <property type="match status" value="1"/>
</dbReference>
<dbReference type="InterPro" id="IPR051648">
    <property type="entry name" value="CWI-Assembly_Regulator"/>
</dbReference>
<gene>
    <name evidence="7" type="ORF">LRAMOSA01541</name>
</gene>
<keyword evidence="4 6" id="KW-0732">Signal</keyword>
<dbReference type="GO" id="GO:0009277">
    <property type="term" value="C:fungal-type cell wall"/>
    <property type="evidence" value="ECO:0007669"/>
    <property type="project" value="TreeGrafter"/>
</dbReference>
<proteinExistence type="predicted"/>
<dbReference type="GO" id="GO:0009986">
    <property type="term" value="C:cell surface"/>
    <property type="evidence" value="ECO:0007669"/>
    <property type="project" value="TreeGrafter"/>
</dbReference>
<protein>
    <recommendedName>
        <fullName evidence="8">Receptor L-domain domain-containing protein</fullName>
    </recommendedName>
</protein>
<evidence type="ECO:0000256" key="4">
    <source>
        <dbReference type="ARBA" id="ARBA00022729"/>
    </source>
</evidence>
<keyword evidence="2" id="KW-0134">Cell wall</keyword>
<dbReference type="GO" id="GO:0005886">
    <property type="term" value="C:plasma membrane"/>
    <property type="evidence" value="ECO:0007669"/>
    <property type="project" value="TreeGrafter"/>
</dbReference>
<evidence type="ECO:0000256" key="6">
    <source>
        <dbReference type="SAM" id="SignalP"/>
    </source>
</evidence>
<sequence>MKFLLYATGLALIPTITLGDDCAGDFKVDSQAELAKLQSCKSYAGTITMDSTTEPSLALAGVSTVDGDIVITDNGQLTHLAFPNLERITGTMTLENNTLLSRIEWPSLNTLDALNITVQPSLSTISFPAGLSQANRISIADTTVTSIDGIVLSHIDTLAVDNNAHLEKLYLGNLSDVSSTICVSANSPKLNLDLSHLQSVKQGSFVDLANITLPNLEKVKGDLSFTDNHFSSLKLPNMTDVSGTLTVAGNNKLEKLSVPELQSLGGALLVANNTRLDTVEAFPKLEQVDGSVDLTGSFRHIDLPKLQNVRVYDMKVDEDVNVCIG</sequence>
<keyword evidence="5" id="KW-0325">Glycoprotein</keyword>
<evidence type="ECO:0000256" key="3">
    <source>
        <dbReference type="ARBA" id="ARBA00022525"/>
    </source>
</evidence>
<reference evidence="7" key="1">
    <citation type="journal article" date="2014" name="Genome Announc.">
        <title>De novo whole-genome sequence and genome annotation of Lichtheimia ramosa.</title>
        <authorList>
            <person name="Linde J."/>
            <person name="Schwartze V."/>
            <person name="Binder U."/>
            <person name="Lass-Florl C."/>
            <person name="Voigt K."/>
            <person name="Horn F."/>
        </authorList>
    </citation>
    <scope>NUCLEOTIDE SEQUENCE</scope>
    <source>
        <strain evidence="7">JMRC FSU:6197</strain>
    </source>
</reference>